<sequence length="163" mass="18141">MKTLYLVRHAKSDKTITGISDFERPLNDRGLRDAPAMAKILAKKVNSPDLILSSPAVRALTTAQLFAEPLNYKAEKIQQCAEIYEAGVSTLLKTINEIDDRNNCVVMFGHNPGLTDLFNYLTDNDLINLPTSGIVKIDFDLDSWKLVSHGIGISTYIDYPKKV</sequence>
<dbReference type="eggNOG" id="COG2062">
    <property type="taxonomic scope" value="Bacteria"/>
</dbReference>
<dbReference type="PANTHER" id="PTHR47623">
    <property type="entry name" value="OS09G0287300 PROTEIN"/>
    <property type="match status" value="1"/>
</dbReference>
<dbReference type="KEGG" id="scn:Solca_2266"/>
<dbReference type="Gene3D" id="3.40.50.1240">
    <property type="entry name" value="Phosphoglycerate mutase-like"/>
    <property type="match status" value="1"/>
</dbReference>
<dbReference type="CDD" id="cd07067">
    <property type="entry name" value="HP_PGM_like"/>
    <property type="match status" value="1"/>
</dbReference>
<proteinExistence type="predicted"/>
<dbReference type="STRING" id="929556.Solca_2266"/>
<evidence type="ECO:0000313" key="2">
    <source>
        <dbReference type="Proteomes" id="UP000007590"/>
    </source>
</evidence>
<dbReference type="AlphaFoldDB" id="H8KUE3"/>
<dbReference type="PANTHER" id="PTHR47623:SF1">
    <property type="entry name" value="OS09G0287300 PROTEIN"/>
    <property type="match status" value="1"/>
</dbReference>
<dbReference type="OrthoDB" id="9810154at2"/>
<evidence type="ECO:0000313" key="1">
    <source>
        <dbReference type="EMBL" id="AFD07308.1"/>
    </source>
</evidence>
<reference evidence="1" key="1">
    <citation type="submission" date="2012-02" db="EMBL/GenBank/DDBJ databases">
        <title>The complete genome of Solitalea canadensis DSM 3403.</title>
        <authorList>
            <consortium name="US DOE Joint Genome Institute (JGI-PGF)"/>
            <person name="Lucas S."/>
            <person name="Copeland A."/>
            <person name="Lapidus A."/>
            <person name="Glavina del Rio T."/>
            <person name="Dalin E."/>
            <person name="Tice H."/>
            <person name="Bruce D."/>
            <person name="Goodwin L."/>
            <person name="Pitluck S."/>
            <person name="Peters L."/>
            <person name="Ovchinnikova G."/>
            <person name="Lu M."/>
            <person name="Kyrpides N."/>
            <person name="Mavromatis K."/>
            <person name="Ivanova N."/>
            <person name="Brettin T."/>
            <person name="Detter J.C."/>
            <person name="Han C."/>
            <person name="Larimer F."/>
            <person name="Land M."/>
            <person name="Hauser L."/>
            <person name="Markowitz V."/>
            <person name="Cheng J.-F."/>
            <person name="Hugenholtz P."/>
            <person name="Woyke T."/>
            <person name="Wu D."/>
            <person name="Spring S."/>
            <person name="Schroeder M."/>
            <person name="Kopitz M."/>
            <person name="Brambilla E."/>
            <person name="Klenk H.-P."/>
            <person name="Eisen J.A."/>
        </authorList>
    </citation>
    <scope>NUCLEOTIDE SEQUENCE</scope>
    <source>
        <strain evidence="1">DSM 3403</strain>
    </source>
</reference>
<name>H8KUE3_SOLCM</name>
<dbReference type="InterPro" id="IPR013078">
    <property type="entry name" value="His_Pase_superF_clade-1"/>
</dbReference>
<organism evidence="1 2">
    <name type="scientific">Solitalea canadensis (strain ATCC 29591 / DSM 3403 / JCM 21819 / LMG 8368 / NBRC 15130 / NCIMB 12057 / USAM 9D)</name>
    <name type="common">Flexibacter canadensis</name>
    <dbReference type="NCBI Taxonomy" id="929556"/>
    <lineage>
        <taxon>Bacteria</taxon>
        <taxon>Pseudomonadati</taxon>
        <taxon>Bacteroidota</taxon>
        <taxon>Sphingobacteriia</taxon>
        <taxon>Sphingobacteriales</taxon>
        <taxon>Sphingobacteriaceae</taxon>
        <taxon>Solitalea</taxon>
    </lineage>
</organism>
<dbReference type="InterPro" id="IPR029033">
    <property type="entry name" value="His_PPase_superfam"/>
</dbReference>
<dbReference type="HOGENOM" id="CLU_084603_2_2_10"/>
<dbReference type="Pfam" id="PF00300">
    <property type="entry name" value="His_Phos_1"/>
    <property type="match status" value="1"/>
</dbReference>
<protein>
    <submittedName>
        <fullName evidence="1">Phosphohistidine phosphatase SixA</fullName>
    </submittedName>
</protein>
<dbReference type="Proteomes" id="UP000007590">
    <property type="component" value="Chromosome"/>
</dbReference>
<keyword evidence="2" id="KW-1185">Reference proteome</keyword>
<dbReference type="RefSeq" id="WP_014680535.1">
    <property type="nucleotide sequence ID" value="NC_017770.1"/>
</dbReference>
<accession>H8KUE3</accession>
<dbReference type="EMBL" id="CP003349">
    <property type="protein sequence ID" value="AFD07308.1"/>
    <property type="molecule type" value="Genomic_DNA"/>
</dbReference>
<dbReference type="SUPFAM" id="SSF53254">
    <property type="entry name" value="Phosphoglycerate mutase-like"/>
    <property type="match status" value="1"/>
</dbReference>
<gene>
    <name evidence="1" type="ordered locus">Solca_2266</name>
</gene>